<evidence type="ECO:0000313" key="2">
    <source>
        <dbReference type="EMBL" id="KAK3341981.1"/>
    </source>
</evidence>
<gene>
    <name evidence="2" type="ORF">B0T25DRAFT_574297</name>
</gene>
<dbReference type="EMBL" id="JAUIQD010000008">
    <property type="protein sequence ID" value="KAK3341981.1"/>
    <property type="molecule type" value="Genomic_DNA"/>
</dbReference>
<dbReference type="Pfam" id="PF00561">
    <property type="entry name" value="Abhydrolase_1"/>
    <property type="match status" value="1"/>
</dbReference>
<dbReference type="Proteomes" id="UP001275084">
    <property type="component" value="Unassembled WGS sequence"/>
</dbReference>
<proteinExistence type="predicted"/>
<protein>
    <recommendedName>
        <fullName evidence="1">AB hydrolase-1 domain-containing protein</fullName>
    </recommendedName>
</protein>
<reference evidence="2" key="1">
    <citation type="journal article" date="2023" name="Mol. Phylogenet. Evol.">
        <title>Genome-scale phylogeny and comparative genomics of the fungal order Sordariales.</title>
        <authorList>
            <person name="Hensen N."/>
            <person name="Bonometti L."/>
            <person name="Westerberg I."/>
            <person name="Brannstrom I.O."/>
            <person name="Guillou S."/>
            <person name="Cros-Aarteil S."/>
            <person name="Calhoun S."/>
            <person name="Haridas S."/>
            <person name="Kuo A."/>
            <person name="Mondo S."/>
            <person name="Pangilinan J."/>
            <person name="Riley R."/>
            <person name="LaButti K."/>
            <person name="Andreopoulos B."/>
            <person name="Lipzen A."/>
            <person name="Chen C."/>
            <person name="Yan M."/>
            <person name="Daum C."/>
            <person name="Ng V."/>
            <person name="Clum A."/>
            <person name="Steindorff A."/>
            <person name="Ohm R.A."/>
            <person name="Martin F."/>
            <person name="Silar P."/>
            <person name="Natvig D.O."/>
            <person name="Lalanne C."/>
            <person name="Gautier V."/>
            <person name="Ament-Velasquez S.L."/>
            <person name="Kruys A."/>
            <person name="Hutchinson M.I."/>
            <person name="Powell A.J."/>
            <person name="Barry K."/>
            <person name="Miller A.N."/>
            <person name="Grigoriev I.V."/>
            <person name="Debuchy R."/>
            <person name="Gladieux P."/>
            <person name="Hiltunen Thoren M."/>
            <person name="Johannesson H."/>
        </authorList>
    </citation>
    <scope>NUCLEOTIDE SEQUENCE</scope>
    <source>
        <strain evidence="2">CBS 955.72</strain>
    </source>
</reference>
<reference evidence="2" key="2">
    <citation type="submission" date="2023-06" db="EMBL/GenBank/DDBJ databases">
        <authorList>
            <consortium name="Lawrence Berkeley National Laboratory"/>
            <person name="Haridas S."/>
            <person name="Hensen N."/>
            <person name="Bonometti L."/>
            <person name="Westerberg I."/>
            <person name="Brannstrom I.O."/>
            <person name="Guillou S."/>
            <person name="Cros-Aarteil S."/>
            <person name="Calhoun S."/>
            <person name="Kuo A."/>
            <person name="Mondo S."/>
            <person name="Pangilinan J."/>
            <person name="Riley R."/>
            <person name="Labutti K."/>
            <person name="Andreopoulos B."/>
            <person name="Lipzen A."/>
            <person name="Chen C."/>
            <person name="Yanf M."/>
            <person name="Daum C."/>
            <person name="Ng V."/>
            <person name="Clum A."/>
            <person name="Steindorff A."/>
            <person name="Ohm R."/>
            <person name="Martin F."/>
            <person name="Silar P."/>
            <person name="Natvig D."/>
            <person name="Lalanne C."/>
            <person name="Gautier V."/>
            <person name="Ament-Velasquez S.L."/>
            <person name="Kruys A."/>
            <person name="Hutchinson M.I."/>
            <person name="Powell A.J."/>
            <person name="Barry K."/>
            <person name="Miller A.N."/>
            <person name="Grigoriev I.V."/>
            <person name="Debuchy R."/>
            <person name="Gladieux P."/>
            <person name="Thoren M.H."/>
            <person name="Johannesson H."/>
        </authorList>
    </citation>
    <scope>NUCLEOTIDE SEQUENCE</scope>
    <source>
        <strain evidence="2">CBS 955.72</strain>
    </source>
</reference>
<dbReference type="SUPFAM" id="SSF53474">
    <property type="entry name" value="alpha/beta-Hydrolases"/>
    <property type="match status" value="1"/>
</dbReference>
<dbReference type="InterPro" id="IPR000073">
    <property type="entry name" value="AB_hydrolase_1"/>
</dbReference>
<feature type="domain" description="AB hydrolase-1" evidence="1">
    <location>
        <begin position="62"/>
        <end position="135"/>
    </location>
</feature>
<dbReference type="InterPro" id="IPR029058">
    <property type="entry name" value="AB_hydrolase_fold"/>
</dbReference>
<comment type="caution">
    <text evidence="2">The sequence shown here is derived from an EMBL/GenBank/DDBJ whole genome shotgun (WGS) entry which is preliminary data.</text>
</comment>
<accession>A0AAJ0M917</accession>
<name>A0AAJ0M917_9PEZI</name>
<evidence type="ECO:0000313" key="3">
    <source>
        <dbReference type="Proteomes" id="UP001275084"/>
    </source>
</evidence>
<sequence>MAFMDIPPAKKATLNKDAPKTAVLLHGRNFCATTWQETASNLSAAGYRQLALNTHNLLTALAPNTTATVIGRSLGGMLAARYALMYPSPTAVLVLTNPIGLEDWKALGVPYQAIEATFESERTSTYASVREYQQATS</sequence>
<dbReference type="AlphaFoldDB" id="A0AAJ0M917"/>
<dbReference type="Gene3D" id="3.40.50.1820">
    <property type="entry name" value="alpha/beta hydrolase"/>
    <property type="match status" value="1"/>
</dbReference>
<evidence type="ECO:0000259" key="1">
    <source>
        <dbReference type="Pfam" id="PF00561"/>
    </source>
</evidence>
<keyword evidence="3" id="KW-1185">Reference proteome</keyword>
<organism evidence="2 3">
    <name type="scientific">Lasiosphaeria hispida</name>
    <dbReference type="NCBI Taxonomy" id="260671"/>
    <lineage>
        <taxon>Eukaryota</taxon>
        <taxon>Fungi</taxon>
        <taxon>Dikarya</taxon>
        <taxon>Ascomycota</taxon>
        <taxon>Pezizomycotina</taxon>
        <taxon>Sordariomycetes</taxon>
        <taxon>Sordariomycetidae</taxon>
        <taxon>Sordariales</taxon>
        <taxon>Lasiosphaeriaceae</taxon>
        <taxon>Lasiosphaeria</taxon>
    </lineage>
</organism>